<dbReference type="Gene3D" id="3.10.28.10">
    <property type="entry name" value="Homing endonucleases"/>
    <property type="match status" value="1"/>
</dbReference>
<dbReference type="InterPro" id="IPR027434">
    <property type="entry name" value="Homing_endonucl"/>
</dbReference>
<proteinExistence type="predicted"/>
<organism evidence="1">
    <name type="scientific">Morchella importuna</name>
    <dbReference type="NCBI Taxonomy" id="1174673"/>
    <lineage>
        <taxon>Eukaryota</taxon>
        <taxon>Fungi</taxon>
        <taxon>Dikarya</taxon>
        <taxon>Ascomycota</taxon>
        <taxon>Pezizomycotina</taxon>
        <taxon>Pezizomycetes</taxon>
        <taxon>Pezizales</taxon>
        <taxon>Morchellaceae</taxon>
        <taxon>Morchella</taxon>
    </lineage>
</organism>
<name>A0A650AGB3_9PEZI</name>
<gene>
    <name evidence="1" type="primary">orf116</name>
</gene>
<evidence type="ECO:0008006" key="2">
    <source>
        <dbReference type="Google" id="ProtNLM"/>
    </source>
</evidence>
<dbReference type="SUPFAM" id="SSF55608">
    <property type="entry name" value="Homing endonucleases"/>
    <property type="match status" value="1"/>
</dbReference>
<evidence type="ECO:0000313" key="1">
    <source>
        <dbReference type="EMBL" id="QGN66739.1"/>
    </source>
</evidence>
<sequence>MSLWGISMPIFTLCIPPISEIKPDKKFMAMFMGFMDGDGYFDIGEQKQYNKATKAASLSGGCSPLSQRERAALVKSTIRIRLASNVNVRDTSLLEYFVKVLGGRKDINYVWRKRTS</sequence>
<keyword evidence="1" id="KW-0496">Mitochondrion</keyword>
<accession>A0A650AGB3</accession>
<reference evidence="1" key="1">
    <citation type="submission" date="2019-02" db="EMBL/GenBank/DDBJ databases">
        <title>The largest mitochondrial genome of Morchella importuna (272.2 kb) among fungi reservoir of numerous mitochondrial ORFs, repeatitive sequences and nuclear genome horizontal transfer.</title>
        <authorList>
            <person name="Liu W."/>
            <person name="Bian Y."/>
        </authorList>
    </citation>
    <scope>NUCLEOTIDE SEQUENCE</scope>
</reference>
<dbReference type="GeneID" id="42906062"/>
<dbReference type="EMBL" id="MK527108">
    <property type="protein sequence ID" value="QGN66739.1"/>
    <property type="molecule type" value="Genomic_DNA"/>
</dbReference>
<dbReference type="AlphaFoldDB" id="A0A650AGB3"/>
<protein>
    <recommendedName>
        <fullName evidence="2">Homing endonuclease LAGLIDADG domain-containing protein</fullName>
    </recommendedName>
</protein>
<dbReference type="RefSeq" id="YP_009722337.1">
    <property type="nucleotide sequence ID" value="NC_045397.1"/>
</dbReference>
<geneLocation type="mitochondrion" evidence="1"/>